<evidence type="ECO:0000313" key="1">
    <source>
        <dbReference type="EMBL" id="QHU08049.1"/>
    </source>
</evidence>
<dbReference type="AlphaFoldDB" id="A0A6C0JR61"/>
<dbReference type="EMBL" id="MN740694">
    <property type="protein sequence ID" value="QHU08049.1"/>
    <property type="molecule type" value="Genomic_DNA"/>
</dbReference>
<sequence length="127" mass="14402">MASLWYGFRVNEKELKQLAKKYKIKLPKKYDEGSEDDDQFSYQCSVITAFSNKIEGLQVGQFGYCCREPSGYIIGVVYESISSEDGHSQIKSIGHKNDKVDTFSTSHDFNKQPAYYLVANDCRVCGS</sequence>
<name>A0A6C0JR61_9ZZZZ</name>
<proteinExistence type="predicted"/>
<organism evidence="1">
    <name type="scientific">viral metagenome</name>
    <dbReference type="NCBI Taxonomy" id="1070528"/>
    <lineage>
        <taxon>unclassified sequences</taxon>
        <taxon>metagenomes</taxon>
        <taxon>organismal metagenomes</taxon>
    </lineage>
</organism>
<protein>
    <submittedName>
        <fullName evidence="1">Uncharacterized protein</fullName>
    </submittedName>
</protein>
<accession>A0A6C0JR61</accession>
<reference evidence="1" key="1">
    <citation type="journal article" date="2020" name="Nature">
        <title>Giant virus diversity and host interactions through global metagenomics.</title>
        <authorList>
            <person name="Schulz F."/>
            <person name="Roux S."/>
            <person name="Paez-Espino D."/>
            <person name="Jungbluth S."/>
            <person name="Walsh D.A."/>
            <person name="Denef V.J."/>
            <person name="McMahon K.D."/>
            <person name="Konstantinidis K.T."/>
            <person name="Eloe-Fadrosh E.A."/>
            <person name="Kyrpides N.C."/>
            <person name="Woyke T."/>
        </authorList>
    </citation>
    <scope>NUCLEOTIDE SEQUENCE</scope>
    <source>
        <strain evidence="1">GVMAG-S-1062768-28</strain>
    </source>
</reference>